<reference evidence="11" key="2">
    <citation type="submission" date="2020-09" db="EMBL/GenBank/DDBJ databases">
        <authorList>
            <person name="Sun Q."/>
            <person name="Zhou Y."/>
        </authorList>
    </citation>
    <scope>NUCLEOTIDE SEQUENCE</scope>
    <source>
        <strain evidence="11">CGMCC 1.15519</strain>
    </source>
</reference>
<evidence type="ECO:0000256" key="7">
    <source>
        <dbReference type="ARBA" id="ARBA00023004"/>
    </source>
</evidence>
<dbReference type="Pfam" id="PF13566">
    <property type="entry name" value="DUF4130"/>
    <property type="match status" value="1"/>
</dbReference>
<gene>
    <name evidence="11" type="ORF">GCM10011529_13340</name>
</gene>
<sequence>MTTITLAAPDDFDGFRVAVRKLITAWVPPEAVTWRIEGEPGDLIGGGPPAGTGAEIRVPKAFPDLARRVICNSDRERFALLHSALLALQQRPKLLEDSADPLVRRLDMMAKAVGRDVHKMRAFVRFREAPDEAGERFAAWFEPEHHIVRYNSGFFTRRFTTMIFSILTPELCMHWDGDEVTYSPGAVKADAPGDDPLEATWKTYYASIFNPARLKIDAMTSEMPKKYWKNLPEATLIPDLIAGAAKRTRMMIAAGTIEGATGSMGQLRDEAARCKRCGLFGPATQTVFGEGPEDAALMFVGEQPGDQEDLAGRPFIGPAGQVFDAALAEAGIDRRTAYVTNAVKHFKFEPRGKRRIHSKPDAGEITACRWWLDAERASVKPKVIVALGATAARGITGKAVTISKERGRAILQPDGSELWITVHPSYLLRIEDPAVAAEERRKFVDDLRAAAARV</sequence>
<dbReference type="PANTHER" id="PTHR33693:SF9">
    <property type="entry name" value="TYPE-4 URACIL-DNA GLYCOSYLASE"/>
    <property type="match status" value="1"/>
</dbReference>
<accession>A0A917E808</accession>
<dbReference type="Gene3D" id="3.40.470.10">
    <property type="entry name" value="Uracil-DNA glycosylase-like domain"/>
    <property type="match status" value="1"/>
</dbReference>
<dbReference type="InterPro" id="IPR005122">
    <property type="entry name" value="Uracil-DNA_glycosylase-like"/>
</dbReference>
<evidence type="ECO:0000313" key="11">
    <source>
        <dbReference type="EMBL" id="GGE08229.1"/>
    </source>
</evidence>
<dbReference type="AlphaFoldDB" id="A0A917E808"/>
<evidence type="ECO:0000256" key="1">
    <source>
        <dbReference type="ARBA" id="ARBA00006521"/>
    </source>
</evidence>
<reference evidence="11" key="1">
    <citation type="journal article" date="2014" name="Int. J. Syst. Evol. Microbiol.">
        <title>Complete genome sequence of Corynebacterium casei LMG S-19264T (=DSM 44701T), isolated from a smear-ripened cheese.</title>
        <authorList>
            <consortium name="US DOE Joint Genome Institute (JGI-PGF)"/>
            <person name="Walter F."/>
            <person name="Albersmeier A."/>
            <person name="Kalinowski J."/>
            <person name="Ruckert C."/>
        </authorList>
    </citation>
    <scope>NUCLEOTIDE SEQUENCE</scope>
    <source>
        <strain evidence="11">CGMCC 1.15519</strain>
    </source>
</reference>
<evidence type="ECO:0000256" key="9">
    <source>
        <dbReference type="ARBA" id="ARBA00023204"/>
    </source>
</evidence>
<dbReference type="InterPro" id="IPR025404">
    <property type="entry name" value="DUF4130"/>
</dbReference>
<evidence type="ECO:0000256" key="6">
    <source>
        <dbReference type="ARBA" id="ARBA00022801"/>
    </source>
</evidence>
<keyword evidence="4" id="KW-0479">Metal-binding</keyword>
<keyword evidence="5" id="KW-0227">DNA damage</keyword>
<name>A0A917E808_9SPHN</name>
<evidence type="ECO:0000259" key="10">
    <source>
        <dbReference type="SMART" id="SM00986"/>
    </source>
</evidence>
<evidence type="ECO:0000256" key="5">
    <source>
        <dbReference type="ARBA" id="ARBA00022763"/>
    </source>
</evidence>
<dbReference type="InterPro" id="IPR036895">
    <property type="entry name" value="Uracil-DNA_glycosylase-like_sf"/>
</dbReference>
<evidence type="ECO:0000313" key="12">
    <source>
        <dbReference type="Proteomes" id="UP000635071"/>
    </source>
</evidence>
<evidence type="ECO:0000256" key="4">
    <source>
        <dbReference type="ARBA" id="ARBA00022723"/>
    </source>
</evidence>
<feature type="domain" description="Uracil-DNA glycosylase-like" evidence="10">
    <location>
        <begin position="288"/>
        <end position="448"/>
    </location>
</feature>
<organism evidence="11 12">
    <name type="scientific">Sandarakinorhabdus glacialis</name>
    <dbReference type="NCBI Taxonomy" id="1614636"/>
    <lineage>
        <taxon>Bacteria</taxon>
        <taxon>Pseudomonadati</taxon>
        <taxon>Pseudomonadota</taxon>
        <taxon>Alphaproteobacteria</taxon>
        <taxon>Sphingomonadales</taxon>
        <taxon>Sphingosinicellaceae</taxon>
        <taxon>Sandarakinorhabdus</taxon>
    </lineage>
</organism>
<dbReference type="GO" id="GO:0006281">
    <property type="term" value="P:DNA repair"/>
    <property type="evidence" value="ECO:0007669"/>
    <property type="project" value="UniProtKB-KW"/>
</dbReference>
<keyword evidence="9" id="KW-0234">DNA repair</keyword>
<dbReference type="CDD" id="cd10030">
    <property type="entry name" value="UDG-F4_TTUDGA_SPO1dp_like"/>
    <property type="match status" value="1"/>
</dbReference>
<dbReference type="EMBL" id="BMJM01000004">
    <property type="protein sequence ID" value="GGE08229.1"/>
    <property type="molecule type" value="Genomic_DNA"/>
</dbReference>
<dbReference type="NCBIfam" id="TIGR03915">
    <property type="entry name" value="SAM_7_link_chp"/>
    <property type="match status" value="1"/>
</dbReference>
<dbReference type="Proteomes" id="UP000635071">
    <property type="component" value="Unassembled WGS sequence"/>
</dbReference>
<dbReference type="SUPFAM" id="SSF52141">
    <property type="entry name" value="Uracil-DNA glycosylase-like"/>
    <property type="match status" value="1"/>
</dbReference>
<dbReference type="GO" id="GO:0097506">
    <property type="term" value="F:deaminated base DNA N-glycosylase activity"/>
    <property type="evidence" value="ECO:0007669"/>
    <property type="project" value="UniProtKB-ARBA"/>
</dbReference>
<evidence type="ECO:0000256" key="2">
    <source>
        <dbReference type="ARBA" id="ARBA00019403"/>
    </source>
</evidence>
<keyword evidence="12" id="KW-1185">Reference proteome</keyword>
<dbReference type="PANTHER" id="PTHR33693">
    <property type="entry name" value="TYPE-5 URACIL-DNA GLYCOSYLASE"/>
    <property type="match status" value="1"/>
</dbReference>
<evidence type="ECO:0000256" key="3">
    <source>
        <dbReference type="ARBA" id="ARBA00022485"/>
    </source>
</evidence>
<dbReference type="SMART" id="SM00987">
    <property type="entry name" value="UreE_C"/>
    <property type="match status" value="1"/>
</dbReference>
<dbReference type="InterPro" id="IPR051536">
    <property type="entry name" value="UDG_Type-4/5"/>
</dbReference>
<comment type="caution">
    <text evidence="11">The sequence shown here is derived from an EMBL/GenBank/DDBJ whole genome shotgun (WGS) entry which is preliminary data.</text>
</comment>
<dbReference type="InterPro" id="IPR005273">
    <property type="entry name" value="Ura-DNA_glyco_family4"/>
</dbReference>
<comment type="similarity">
    <text evidence="1">Belongs to the uracil-DNA glycosylase (UDG) superfamily. Type 4 (UDGa) family.</text>
</comment>
<dbReference type="RefSeq" id="WP_188762168.1">
    <property type="nucleotide sequence ID" value="NZ_BMJM01000004.1"/>
</dbReference>
<keyword evidence="8" id="KW-0411">Iron-sulfur</keyword>
<dbReference type="GO" id="GO:0046872">
    <property type="term" value="F:metal ion binding"/>
    <property type="evidence" value="ECO:0007669"/>
    <property type="project" value="UniProtKB-KW"/>
</dbReference>
<dbReference type="Pfam" id="PF03167">
    <property type="entry name" value="UDG"/>
    <property type="match status" value="1"/>
</dbReference>
<proteinExistence type="inferred from homology"/>
<keyword evidence="7" id="KW-0408">Iron</keyword>
<evidence type="ECO:0000256" key="8">
    <source>
        <dbReference type="ARBA" id="ARBA00023014"/>
    </source>
</evidence>
<dbReference type="NCBIfam" id="TIGR03914">
    <property type="entry name" value="UDG_fam_dom"/>
    <property type="match status" value="1"/>
</dbReference>
<dbReference type="GO" id="GO:0051539">
    <property type="term" value="F:4 iron, 4 sulfur cluster binding"/>
    <property type="evidence" value="ECO:0007669"/>
    <property type="project" value="UniProtKB-KW"/>
</dbReference>
<dbReference type="InterPro" id="IPR023875">
    <property type="entry name" value="DNA_repair_put"/>
</dbReference>
<protein>
    <recommendedName>
        <fullName evidence="2">Type-4 uracil-DNA glycosylase</fullName>
    </recommendedName>
</protein>
<dbReference type="SMART" id="SM00986">
    <property type="entry name" value="UDG"/>
    <property type="match status" value="1"/>
</dbReference>
<keyword evidence="6" id="KW-0378">Hydrolase</keyword>
<keyword evidence="3" id="KW-0004">4Fe-4S</keyword>